<feature type="signal peptide" evidence="1">
    <location>
        <begin position="1"/>
        <end position="30"/>
    </location>
</feature>
<dbReference type="GeneID" id="97538389"/>
<dbReference type="RefSeq" id="WP_057545490.1">
    <property type="nucleotide sequence ID" value="NZ_CDNJ01000014.1"/>
</dbReference>
<sequence>MIKNKMAKLVGTAMAATLMLSVTTPVVANANEKEEAPKSTQSQEYNEQLSIAIEEIRTVADYLDNKDLTNRDNREYALAFASAAVERVRGMESSENVDFINGTANQLRKAIDIADRLYTEMNNIKSAFDEDLSREHKETVLGYLNESLSEIVHSSLKNNINKASLNAANSFLHEYANKLTGETVKSEETNKENNEQLAIAIEEIRIVADYLDNKDLTNRDNREYALAFASAAVERVRGMESSENVDFINGTANQLRKAIDIADRLNVEMNNIKSAFDEDLSREHKETVLGYLNGSLSEIVHSSLKNDINKSSLNAANNFLHEYANKLASEM</sequence>
<evidence type="ECO:0000256" key="1">
    <source>
        <dbReference type="SAM" id="SignalP"/>
    </source>
</evidence>
<evidence type="ECO:0000313" key="2">
    <source>
        <dbReference type="EMBL" id="CEJ74675.1"/>
    </source>
</evidence>
<organism evidence="2 3">
    <name type="scientific">Paraclostridium sordellii</name>
    <name type="common">Clostridium sordellii</name>
    <dbReference type="NCBI Taxonomy" id="1505"/>
    <lineage>
        <taxon>Bacteria</taxon>
        <taxon>Bacillati</taxon>
        <taxon>Bacillota</taxon>
        <taxon>Clostridia</taxon>
        <taxon>Peptostreptococcales</taxon>
        <taxon>Peptostreptococcaceae</taxon>
        <taxon>Paraclostridium</taxon>
    </lineage>
</organism>
<proteinExistence type="predicted"/>
<evidence type="ECO:0000313" key="3">
    <source>
        <dbReference type="Proteomes" id="UP000032811"/>
    </source>
</evidence>
<keyword evidence="3" id="KW-1185">Reference proteome</keyword>
<dbReference type="EMBL" id="LN679998">
    <property type="protein sequence ID" value="CEJ74675.1"/>
    <property type="molecule type" value="Genomic_DNA"/>
</dbReference>
<dbReference type="Proteomes" id="UP000032811">
    <property type="component" value="Chromosome 1"/>
</dbReference>
<keyword evidence="1" id="KW-0732">Signal</keyword>
<feature type="chain" id="PRO_5045509498" evidence="1">
    <location>
        <begin position="31"/>
        <end position="331"/>
    </location>
</feature>
<reference evidence="2 3" key="1">
    <citation type="submission" date="2014-11" db="EMBL/GenBank/DDBJ databases">
        <authorList>
            <person name="Aslett M.A."/>
            <person name="De Silva N."/>
        </authorList>
    </citation>
    <scope>NUCLEOTIDE SEQUENCE [LARGE SCALE GENOMIC DNA]</scope>
    <source>
        <strain evidence="2 3">ATCC9714</strain>
    </source>
</reference>
<name>A0ABM9RS39_PARSO</name>
<accession>A0ABM9RS39</accession>
<gene>
    <name evidence="2" type="ORF">ATCC9714_25631</name>
</gene>
<protein>
    <submittedName>
        <fullName evidence="2">Uncharacterized protein</fullName>
    </submittedName>
</protein>